<proteinExistence type="predicted"/>
<protein>
    <recommendedName>
        <fullName evidence="4">Transposase</fullName>
    </recommendedName>
</protein>
<evidence type="ECO:0008006" key="4">
    <source>
        <dbReference type="Google" id="ProtNLM"/>
    </source>
</evidence>
<evidence type="ECO:0000313" key="2">
    <source>
        <dbReference type="EMBL" id="CAI8819826.1"/>
    </source>
</evidence>
<evidence type="ECO:0000256" key="1">
    <source>
        <dbReference type="SAM" id="MobiDB-lite"/>
    </source>
</evidence>
<feature type="compositionally biased region" description="Basic and acidic residues" evidence="1">
    <location>
        <begin position="10"/>
        <end position="21"/>
    </location>
</feature>
<keyword evidence="3" id="KW-1185">Reference proteome</keyword>
<dbReference type="EMBL" id="OX458333">
    <property type="protein sequence ID" value="CAI8819826.1"/>
    <property type="molecule type" value="Genomic_DNA"/>
</dbReference>
<sequence>MIRAVSTGIGEKESKQQGCHGNEREFSDLVRVAKRTCGKPLSSWIRVDRLSIEAFMGRWSAVDAVLGPKGS</sequence>
<evidence type="ECO:0000313" key="3">
    <source>
        <dbReference type="Proteomes" id="UP001162030"/>
    </source>
</evidence>
<name>A0ABM9I103_9GAMM</name>
<dbReference type="Proteomes" id="UP001162030">
    <property type="component" value="Chromosome"/>
</dbReference>
<reference evidence="2 3" key="1">
    <citation type="submission" date="2023-03" db="EMBL/GenBank/DDBJ databases">
        <authorList>
            <person name="Pearce D."/>
        </authorList>
    </citation>
    <scope>NUCLEOTIDE SEQUENCE [LARGE SCALE GENOMIC DNA]</scope>
    <source>
        <strain evidence="2">Msz</strain>
    </source>
</reference>
<organism evidence="2 3">
    <name type="scientific">Methylocaldum szegediense</name>
    <dbReference type="NCBI Taxonomy" id="73780"/>
    <lineage>
        <taxon>Bacteria</taxon>
        <taxon>Pseudomonadati</taxon>
        <taxon>Pseudomonadota</taxon>
        <taxon>Gammaproteobacteria</taxon>
        <taxon>Methylococcales</taxon>
        <taxon>Methylococcaceae</taxon>
        <taxon>Methylocaldum</taxon>
    </lineage>
</organism>
<accession>A0ABM9I103</accession>
<feature type="region of interest" description="Disordered" evidence="1">
    <location>
        <begin position="1"/>
        <end position="21"/>
    </location>
</feature>
<gene>
    <name evidence="2" type="ORF">MSZNOR_1936</name>
</gene>